<feature type="domain" description="Transcription regulator PadR N-terminal" evidence="1">
    <location>
        <begin position="45"/>
        <end position="118"/>
    </location>
</feature>
<dbReference type="Gene3D" id="1.10.10.10">
    <property type="entry name" value="Winged helix-like DNA-binding domain superfamily/Winged helix DNA-binding domain"/>
    <property type="match status" value="1"/>
</dbReference>
<dbReference type="InterPro" id="IPR036390">
    <property type="entry name" value="WH_DNA-bd_sf"/>
</dbReference>
<accession>A0A3E2B4B0</accession>
<dbReference type="RefSeq" id="WP_117141994.1">
    <property type="nucleotide sequence ID" value="NZ_CAKXKJ010000006.1"/>
</dbReference>
<evidence type="ECO:0000313" key="2">
    <source>
        <dbReference type="EMBL" id="RFT06816.1"/>
    </source>
</evidence>
<protein>
    <submittedName>
        <fullName evidence="2">PadR family transcriptional regulator</fullName>
    </submittedName>
</protein>
<dbReference type="OrthoDB" id="9808017at2"/>
<evidence type="ECO:0000259" key="1">
    <source>
        <dbReference type="Pfam" id="PF03551"/>
    </source>
</evidence>
<keyword evidence="3" id="KW-1185">Reference proteome</keyword>
<proteinExistence type="predicted"/>
<dbReference type="AlphaFoldDB" id="A0A3E2B4B0"/>
<organism evidence="2 3">
    <name type="scientific">Evtepia gabavorous</name>
    <dbReference type="NCBI Taxonomy" id="2211183"/>
    <lineage>
        <taxon>Bacteria</taxon>
        <taxon>Bacillati</taxon>
        <taxon>Bacillota</taxon>
        <taxon>Clostridia</taxon>
        <taxon>Eubacteriales</taxon>
        <taxon>Evtepia</taxon>
    </lineage>
</organism>
<dbReference type="EMBL" id="QQRQ01000006">
    <property type="protein sequence ID" value="RFT06816.1"/>
    <property type="molecule type" value="Genomic_DNA"/>
</dbReference>
<dbReference type="GeneID" id="97995097"/>
<comment type="caution">
    <text evidence="2">The sequence shown here is derived from an EMBL/GenBank/DDBJ whole genome shotgun (WGS) entry which is preliminary data.</text>
</comment>
<dbReference type="Proteomes" id="UP000260649">
    <property type="component" value="Unassembled WGS sequence"/>
</dbReference>
<name>A0A3E2B4B0_9FIRM</name>
<gene>
    <name evidence="2" type="ORF">DV520_05025</name>
</gene>
<dbReference type="SUPFAM" id="SSF46785">
    <property type="entry name" value="Winged helix' DNA-binding domain"/>
    <property type="match status" value="1"/>
</dbReference>
<dbReference type="Pfam" id="PF03551">
    <property type="entry name" value="PadR"/>
    <property type="match status" value="1"/>
</dbReference>
<sequence>MKHDKISTKIAKAGTPLKHHDAEQKNRYSSGLEDNLKKALTELLILFLFGEEEHYIGELSPLLEKRSHGVLSIVFPYAAIYRITQSGYLTETKKKTAPDGRLRQYYAITETGRAYLQKLLETYQAFFQGVNDILLRGERHAPD</sequence>
<reference evidence="2 3" key="1">
    <citation type="submission" date="2018-07" db="EMBL/GenBank/DDBJ databases">
        <title>GABA Modulating Bacteria of the Human Gut Microbiota.</title>
        <authorList>
            <person name="Strandwitz P."/>
            <person name="Kim K.H."/>
            <person name="Terekhova D."/>
            <person name="Liu J.K."/>
            <person name="Sharma A."/>
            <person name="Levering J."/>
            <person name="Mcdonald D."/>
            <person name="Dietrich D."/>
            <person name="Ramadhar T.R."/>
            <person name="Lekbua A."/>
            <person name="Mroue N."/>
            <person name="Liston C."/>
            <person name="Stewart E.J."/>
            <person name="Dubin M.J."/>
            <person name="Zengler K."/>
            <person name="Knight R."/>
            <person name="Gilbert J.A."/>
            <person name="Clardy J."/>
            <person name="Lewis K."/>
        </authorList>
    </citation>
    <scope>NUCLEOTIDE SEQUENCE [LARGE SCALE GENOMIC DNA]</scope>
    <source>
        <strain evidence="2 3">KLE1738</strain>
    </source>
</reference>
<evidence type="ECO:0000313" key="3">
    <source>
        <dbReference type="Proteomes" id="UP000260649"/>
    </source>
</evidence>
<dbReference type="InterPro" id="IPR005149">
    <property type="entry name" value="Tscrpt_reg_PadR_N"/>
</dbReference>
<dbReference type="InterPro" id="IPR036388">
    <property type="entry name" value="WH-like_DNA-bd_sf"/>
</dbReference>